<dbReference type="GO" id="GO:0005576">
    <property type="term" value="C:extracellular region"/>
    <property type="evidence" value="ECO:0007669"/>
    <property type="project" value="InterPro"/>
</dbReference>
<dbReference type="GO" id="GO:0030246">
    <property type="term" value="F:carbohydrate binding"/>
    <property type="evidence" value="ECO:0007669"/>
    <property type="project" value="InterPro"/>
</dbReference>
<dbReference type="EMBL" id="FNGF01000001">
    <property type="protein sequence ID" value="SDK68379.1"/>
    <property type="molecule type" value="Genomic_DNA"/>
</dbReference>
<evidence type="ECO:0000256" key="8">
    <source>
        <dbReference type="SAM" id="SignalP"/>
    </source>
</evidence>
<feature type="signal peptide" evidence="8">
    <location>
        <begin position="1"/>
        <end position="33"/>
    </location>
</feature>
<dbReference type="GO" id="GO:0005975">
    <property type="term" value="P:carbohydrate metabolic process"/>
    <property type="evidence" value="ECO:0007669"/>
    <property type="project" value="InterPro"/>
</dbReference>
<dbReference type="InterPro" id="IPR009003">
    <property type="entry name" value="Peptidase_S1_PA"/>
</dbReference>
<keyword evidence="2" id="KW-0645">Protease</keyword>
<dbReference type="SUPFAM" id="SSF51055">
    <property type="entry name" value="Carbohydrate binding domain"/>
    <property type="match status" value="1"/>
</dbReference>
<dbReference type="PRINTS" id="PR00861">
    <property type="entry name" value="ALYTICPTASE"/>
</dbReference>
<feature type="chain" id="PRO_5011438388" evidence="8">
    <location>
        <begin position="34"/>
        <end position="537"/>
    </location>
</feature>
<dbReference type="CDD" id="cd21112">
    <property type="entry name" value="alphaLP-like"/>
    <property type="match status" value="1"/>
</dbReference>
<evidence type="ECO:0000313" key="10">
    <source>
        <dbReference type="EMBL" id="SDK68379.1"/>
    </source>
</evidence>
<keyword evidence="11" id="KW-1185">Reference proteome</keyword>
<evidence type="ECO:0000256" key="6">
    <source>
        <dbReference type="ARBA" id="ARBA00023145"/>
    </source>
</evidence>
<keyword evidence="4" id="KW-0378">Hydrolase</keyword>
<evidence type="ECO:0000256" key="4">
    <source>
        <dbReference type="ARBA" id="ARBA00022801"/>
    </source>
</evidence>
<accession>A0A1G9DX26</accession>
<dbReference type="InterPro" id="IPR035070">
    <property type="entry name" value="Streptogrisin_prodomain"/>
</dbReference>
<dbReference type="SMART" id="SM00495">
    <property type="entry name" value="ChtBD3"/>
    <property type="match status" value="1"/>
</dbReference>
<proteinExistence type="inferred from homology"/>
<dbReference type="AlphaFoldDB" id="A0A1G9DX26"/>
<dbReference type="CDD" id="cd12214">
    <property type="entry name" value="ChiA1_BD"/>
    <property type="match status" value="1"/>
</dbReference>
<name>A0A1G9DX26_9ACTN</name>
<dbReference type="Proteomes" id="UP000198662">
    <property type="component" value="Unassembled WGS sequence"/>
</dbReference>
<dbReference type="GO" id="GO:0004252">
    <property type="term" value="F:serine-type endopeptidase activity"/>
    <property type="evidence" value="ECO:0007669"/>
    <property type="project" value="InterPro"/>
</dbReference>
<keyword evidence="7" id="KW-1015">Disulfide bond</keyword>
<keyword evidence="3 8" id="KW-0732">Signal</keyword>
<gene>
    <name evidence="10" type="ORF">SAMN05216298_1156</name>
</gene>
<dbReference type="InterPro" id="IPR003610">
    <property type="entry name" value="CBM5/12"/>
</dbReference>
<evidence type="ECO:0000256" key="7">
    <source>
        <dbReference type="ARBA" id="ARBA00023157"/>
    </source>
</evidence>
<evidence type="ECO:0000256" key="5">
    <source>
        <dbReference type="ARBA" id="ARBA00022825"/>
    </source>
</evidence>
<dbReference type="InterPro" id="IPR036573">
    <property type="entry name" value="CBM_sf_5/12"/>
</dbReference>
<dbReference type="InterPro" id="IPR004236">
    <property type="entry name" value="Pept_S1_alpha_lytic"/>
</dbReference>
<evidence type="ECO:0000259" key="9">
    <source>
        <dbReference type="SMART" id="SM00495"/>
    </source>
</evidence>
<dbReference type="GO" id="GO:0004553">
    <property type="term" value="F:hydrolase activity, hydrolyzing O-glycosyl compounds"/>
    <property type="evidence" value="ECO:0007669"/>
    <property type="project" value="InterPro"/>
</dbReference>
<protein>
    <submittedName>
        <fullName evidence="10">Streptogrisin C</fullName>
    </submittedName>
</protein>
<dbReference type="STRING" id="380244.SAMN05216298_1156"/>
<keyword evidence="6" id="KW-0865">Zymogen</keyword>
<dbReference type="Pfam" id="PF02983">
    <property type="entry name" value="Pro_Al_protease"/>
    <property type="match status" value="1"/>
</dbReference>
<evidence type="ECO:0000256" key="1">
    <source>
        <dbReference type="ARBA" id="ARBA00007664"/>
    </source>
</evidence>
<dbReference type="Gene3D" id="3.30.300.50">
    <property type="match status" value="1"/>
</dbReference>
<feature type="domain" description="Chitin-binding type-3" evidence="9">
    <location>
        <begin position="491"/>
        <end position="537"/>
    </location>
</feature>
<dbReference type="Gene3D" id="2.10.10.20">
    <property type="entry name" value="Carbohydrate-binding module superfamily 5/12"/>
    <property type="match status" value="1"/>
</dbReference>
<evidence type="ECO:0000256" key="3">
    <source>
        <dbReference type="ARBA" id="ARBA00022729"/>
    </source>
</evidence>
<dbReference type="InterPro" id="IPR001316">
    <property type="entry name" value="Pept_S1A_streptogrisin"/>
</dbReference>
<organism evidence="10 11">
    <name type="scientific">Glycomyces sambucus</name>
    <dbReference type="NCBI Taxonomy" id="380244"/>
    <lineage>
        <taxon>Bacteria</taxon>
        <taxon>Bacillati</taxon>
        <taxon>Actinomycetota</taxon>
        <taxon>Actinomycetes</taxon>
        <taxon>Glycomycetales</taxon>
        <taxon>Glycomycetaceae</taxon>
        <taxon>Glycomyces</taxon>
    </lineage>
</organism>
<comment type="similarity">
    <text evidence="1">Belongs to the peptidase S1 family.</text>
</comment>
<dbReference type="GO" id="GO:0006508">
    <property type="term" value="P:proteolysis"/>
    <property type="evidence" value="ECO:0007669"/>
    <property type="project" value="UniProtKB-KW"/>
</dbReference>
<evidence type="ECO:0000256" key="2">
    <source>
        <dbReference type="ARBA" id="ARBA00022670"/>
    </source>
</evidence>
<dbReference type="InterPro" id="IPR043504">
    <property type="entry name" value="Peptidase_S1_PA_chymotrypsin"/>
</dbReference>
<reference evidence="11" key="1">
    <citation type="submission" date="2016-10" db="EMBL/GenBank/DDBJ databases">
        <authorList>
            <person name="Varghese N."/>
            <person name="Submissions S."/>
        </authorList>
    </citation>
    <scope>NUCLEOTIDE SEQUENCE [LARGE SCALE GENOMIC DNA]</scope>
    <source>
        <strain evidence="11">CGMCC 4.3147</strain>
    </source>
</reference>
<sequence>MNMSPRRSIAAVAAAVLTGSGALILGAPFTANAQPLQPPADVDPAVLAAMEDDLGLTTAQALQRLATEDAAVEVEHLATARLGTDYAGTWIDADGQIVVAATEPIATTFAADDYETAVVDRSTADLSALAADVTAAVEALAADDVYSWYVDLPANAIAIVASDAEAAERVAEVAGLEPDAWSVSVEAERPVPYQGSIRGGDAYNIGGQSRCSVGFSATHPTYGTGFVTAGHCDIGNGQITGGTGAGGQFRLSQFPGEDWAFVQAGTGWTVSPNVNRYNNTNVTVANGTEAVVGASVCRSGSTTGWYCGVIEAKGVQISYPEGSLSGMTRTTVCAEPGDSGGSYISGNSAQGITSGGAGTCPSGWTVYEPLNRALQRTGATLTTTGGTQPGFTMSVSPGTATVQPGQSTTATVATQTTSGSAQSVNLTVTGAPTGVQAAVSPAQVTTGGSATLTLTVAASAAQGTHTITVTAQGTVTRTATFTLVIGGGGGGGTWSAGTPYAVGALVTYNGVGYRCVIAHTSQSTWTPDVTPALWART</sequence>
<evidence type="ECO:0000313" key="11">
    <source>
        <dbReference type="Proteomes" id="UP000198662"/>
    </source>
</evidence>
<dbReference type="Pfam" id="PF02839">
    <property type="entry name" value="CBM_5_12"/>
    <property type="match status" value="1"/>
</dbReference>
<dbReference type="Gene3D" id="2.40.10.10">
    <property type="entry name" value="Trypsin-like serine proteases"/>
    <property type="match status" value="2"/>
</dbReference>
<dbReference type="SUPFAM" id="SSF50494">
    <property type="entry name" value="Trypsin-like serine proteases"/>
    <property type="match status" value="1"/>
</dbReference>
<keyword evidence="5" id="KW-0720">Serine protease</keyword>